<dbReference type="SUPFAM" id="SSF52091">
    <property type="entry name" value="SpoIIaa-like"/>
    <property type="match status" value="1"/>
</dbReference>
<dbReference type="InterPro" id="IPR052016">
    <property type="entry name" value="Bact_Sigma-Reg"/>
</dbReference>
<dbReference type="SUPFAM" id="SSF55874">
    <property type="entry name" value="ATPase domain of HSP90 chaperone/DNA topoisomerase II/histidine kinase"/>
    <property type="match status" value="1"/>
</dbReference>
<dbReference type="EMBL" id="BNJK01000001">
    <property type="protein sequence ID" value="GHO95754.1"/>
    <property type="molecule type" value="Genomic_DNA"/>
</dbReference>
<gene>
    <name evidence="3" type="ORF">KSF_058020</name>
</gene>
<keyword evidence="4" id="KW-1185">Reference proteome</keyword>
<dbReference type="Proteomes" id="UP000597444">
    <property type="component" value="Unassembled WGS sequence"/>
</dbReference>
<evidence type="ECO:0000313" key="3">
    <source>
        <dbReference type="EMBL" id="GHO95754.1"/>
    </source>
</evidence>
<dbReference type="PANTHER" id="PTHR43156:SF2">
    <property type="entry name" value="STAGE II SPORULATION PROTEIN E"/>
    <property type="match status" value="1"/>
</dbReference>
<organism evidence="3 4">
    <name type="scientific">Reticulibacter mediterranei</name>
    <dbReference type="NCBI Taxonomy" id="2778369"/>
    <lineage>
        <taxon>Bacteria</taxon>
        <taxon>Bacillati</taxon>
        <taxon>Chloroflexota</taxon>
        <taxon>Ktedonobacteria</taxon>
        <taxon>Ktedonobacterales</taxon>
        <taxon>Reticulibacteraceae</taxon>
        <taxon>Reticulibacter</taxon>
    </lineage>
</organism>
<dbReference type="Pfam" id="PF13581">
    <property type="entry name" value="HATPase_c_2"/>
    <property type="match status" value="1"/>
</dbReference>
<dbReference type="Gene3D" id="3.30.450.40">
    <property type="match status" value="1"/>
</dbReference>
<dbReference type="InterPro" id="IPR036457">
    <property type="entry name" value="PPM-type-like_dom_sf"/>
</dbReference>
<dbReference type="SUPFAM" id="SSF81606">
    <property type="entry name" value="PP2C-like"/>
    <property type="match status" value="1"/>
</dbReference>
<evidence type="ECO:0000259" key="2">
    <source>
        <dbReference type="PROSITE" id="PS50801"/>
    </source>
</evidence>
<dbReference type="InterPro" id="IPR036890">
    <property type="entry name" value="HATPase_C_sf"/>
</dbReference>
<dbReference type="Gene3D" id="3.30.565.10">
    <property type="entry name" value="Histidine kinase-like ATPase, C-terminal domain"/>
    <property type="match status" value="1"/>
</dbReference>
<dbReference type="CDD" id="cd16936">
    <property type="entry name" value="HATPase_RsbW-like"/>
    <property type="match status" value="1"/>
</dbReference>
<dbReference type="SUPFAM" id="SSF55781">
    <property type="entry name" value="GAF domain-like"/>
    <property type="match status" value="1"/>
</dbReference>
<reference evidence="3" key="1">
    <citation type="submission" date="2020-10" db="EMBL/GenBank/DDBJ databases">
        <title>Taxonomic study of unclassified bacteria belonging to the class Ktedonobacteria.</title>
        <authorList>
            <person name="Yabe S."/>
            <person name="Wang C.M."/>
            <person name="Zheng Y."/>
            <person name="Sakai Y."/>
            <person name="Cavaletti L."/>
            <person name="Monciardini P."/>
            <person name="Donadio S."/>
        </authorList>
    </citation>
    <scope>NUCLEOTIDE SEQUENCE</scope>
    <source>
        <strain evidence="3">ID150040</strain>
    </source>
</reference>
<dbReference type="CDD" id="cd07043">
    <property type="entry name" value="STAS_anti-anti-sigma_factors"/>
    <property type="match status" value="1"/>
</dbReference>
<dbReference type="InterPro" id="IPR001932">
    <property type="entry name" value="PPM-type_phosphatase-like_dom"/>
</dbReference>
<dbReference type="RefSeq" id="WP_220206419.1">
    <property type="nucleotide sequence ID" value="NZ_BNJK01000001.1"/>
</dbReference>
<dbReference type="Pfam" id="PF13185">
    <property type="entry name" value="GAF_2"/>
    <property type="match status" value="1"/>
</dbReference>
<dbReference type="Gene3D" id="3.60.40.10">
    <property type="entry name" value="PPM-type phosphatase domain"/>
    <property type="match status" value="1"/>
</dbReference>
<comment type="caution">
    <text evidence="3">The sequence shown here is derived from an EMBL/GenBank/DDBJ whole genome shotgun (WGS) entry which is preliminary data.</text>
</comment>
<evidence type="ECO:0000313" key="4">
    <source>
        <dbReference type="Proteomes" id="UP000597444"/>
    </source>
</evidence>
<evidence type="ECO:0000256" key="1">
    <source>
        <dbReference type="ARBA" id="ARBA00022801"/>
    </source>
</evidence>
<dbReference type="AlphaFoldDB" id="A0A8J3N235"/>
<dbReference type="InterPro" id="IPR036513">
    <property type="entry name" value="STAS_dom_sf"/>
</dbReference>
<dbReference type="PANTHER" id="PTHR43156">
    <property type="entry name" value="STAGE II SPORULATION PROTEIN E-RELATED"/>
    <property type="match status" value="1"/>
</dbReference>
<protein>
    <recommendedName>
        <fullName evidence="2">STAS domain-containing protein</fullName>
    </recommendedName>
</protein>
<proteinExistence type="predicted"/>
<dbReference type="InterPro" id="IPR003018">
    <property type="entry name" value="GAF"/>
</dbReference>
<dbReference type="PROSITE" id="PS50801">
    <property type="entry name" value="STAS"/>
    <property type="match status" value="1"/>
</dbReference>
<name>A0A8J3N235_9CHLR</name>
<dbReference type="Pfam" id="PF01740">
    <property type="entry name" value="STAS"/>
    <property type="match status" value="1"/>
</dbReference>
<dbReference type="InterPro" id="IPR029016">
    <property type="entry name" value="GAF-like_dom_sf"/>
</dbReference>
<accession>A0A8J3N235</accession>
<keyword evidence="1" id="KW-0378">Hydrolase</keyword>
<dbReference type="InterPro" id="IPR002645">
    <property type="entry name" value="STAS_dom"/>
</dbReference>
<dbReference type="GO" id="GO:0016791">
    <property type="term" value="F:phosphatase activity"/>
    <property type="evidence" value="ECO:0007669"/>
    <property type="project" value="TreeGrafter"/>
</dbReference>
<dbReference type="SMART" id="SM00331">
    <property type="entry name" value="PP2C_SIG"/>
    <property type="match status" value="1"/>
</dbReference>
<feature type="domain" description="STAS" evidence="2">
    <location>
        <begin position="538"/>
        <end position="647"/>
    </location>
</feature>
<dbReference type="InterPro" id="IPR003594">
    <property type="entry name" value="HATPase_dom"/>
</dbReference>
<dbReference type="Gene3D" id="3.30.750.24">
    <property type="entry name" value="STAS domain"/>
    <property type="match status" value="1"/>
</dbReference>
<sequence>MAALLQHLRRFLAFLRARTSRNTQAVAKRSLQIASPVLDIAPDDPIIAYFLRMPETVDIDKLQIEGSPALQSLKEAGVKLSVPLVSQGELVGLLNLGPRRSEQDYSADDRGLLNALASQAAPAVRVAQMIHEQQIAAREHERLEQELRVARLIQQTLLPKKLPELSGWKLAAYYSPARFVGGDFYDFIYLEDGRLGILIGDVTDKGVPAALLMATTRSILRSIALTGASPGAVLEHTNTMLHPDIPPKMFVTCLYAVLEPRTGLLRFANAGHDLPRRWRNGQVVELRATGMPLGLMPDMSYEEQETTLAPGEHVLFYSDGLVEAHNAEHEMFGFPRLTRMLEAMQPDADGIHFLLEQFRLFVGAGWEQEDDVTLVTVQRLDERQGTADGNRQMLAEWTIPSELGNERLVMARVGEIVAPLQIERKKLERLQTAVAEATINAMEHGNHYQADLPVCVQVLVSSTDLVVRIKDHGQKVPIPEPVIPDLEAKLAELQTPRGWGLFLMKNLVDDLHISSDDTYNTIELVMSLRGMVMSMKTFEALVRLQSRIAIIDLRGEINTLAEDALQRAYSEAEQCGTQAILLNFAAVDYVNSTGIALIVGLLARARKAQRKLLACGLSEHYVEIFRITRLADFLRVFPDEASALASEEASA</sequence>
<dbReference type="Pfam" id="PF07228">
    <property type="entry name" value="SpoIIE"/>
    <property type="match status" value="1"/>
</dbReference>